<dbReference type="AlphaFoldDB" id="A0A4R4Q9E6"/>
<name>A0A4R4Q9E6_9ACTN</name>
<dbReference type="Proteomes" id="UP000295075">
    <property type="component" value="Unassembled WGS sequence"/>
</dbReference>
<accession>A0A4R4Q9E6</accession>
<keyword evidence="2" id="KW-1185">Reference proteome</keyword>
<proteinExistence type="predicted"/>
<dbReference type="Pfam" id="PF10127">
    <property type="entry name" value="RlaP"/>
    <property type="match status" value="1"/>
</dbReference>
<comment type="caution">
    <text evidence="1">The sequence shown here is derived from an EMBL/GenBank/DDBJ whole genome shotgun (WGS) entry which is preliminary data.</text>
</comment>
<dbReference type="PANTHER" id="PTHR34817:SF2">
    <property type="entry name" value="NUCLEOTIDYLTRANSFERASE"/>
    <property type="match status" value="1"/>
</dbReference>
<dbReference type="InterPro" id="IPR018775">
    <property type="entry name" value="RlaP"/>
</dbReference>
<evidence type="ECO:0000313" key="1">
    <source>
        <dbReference type="EMBL" id="TDC31894.1"/>
    </source>
</evidence>
<dbReference type="GO" id="GO:0016740">
    <property type="term" value="F:transferase activity"/>
    <property type="evidence" value="ECO:0007669"/>
    <property type="project" value="UniProtKB-KW"/>
</dbReference>
<dbReference type="RefSeq" id="WP_132404968.1">
    <property type="nucleotide sequence ID" value="NZ_SMKA01000028.1"/>
</dbReference>
<gene>
    <name evidence="1" type="ORF">E1261_09660</name>
</gene>
<dbReference type="EMBL" id="SMKA01000028">
    <property type="protein sequence ID" value="TDC31894.1"/>
    <property type="molecule type" value="Genomic_DNA"/>
</dbReference>
<organism evidence="1 2">
    <name type="scientific">Kribbella albertanoniae</name>
    <dbReference type="NCBI Taxonomy" id="1266829"/>
    <lineage>
        <taxon>Bacteria</taxon>
        <taxon>Bacillati</taxon>
        <taxon>Actinomycetota</taxon>
        <taxon>Actinomycetes</taxon>
        <taxon>Propionibacteriales</taxon>
        <taxon>Kribbellaceae</taxon>
        <taxon>Kribbella</taxon>
    </lineage>
</organism>
<keyword evidence="1" id="KW-0808">Transferase</keyword>
<evidence type="ECO:0000313" key="2">
    <source>
        <dbReference type="Proteomes" id="UP000295075"/>
    </source>
</evidence>
<protein>
    <submittedName>
        <fullName evidence="1">Nucleotidyltransferase</fullName>
    </submittedName>
</protein>
<sequence length="305" mass="34120">MSVEGPQLPVGTQVVIRAAAPDDRGGTAQRGATGRVAGVTADGRYVVRLVDGRETVARRDQLSLRTAYQDEALDLTQPDGDRLVREHTIYAVVVGSRAFGLDTDTSDTDTRGVYVAPTESFWSLAKPPTHVDGPEPEWFSWEVERFCELALKANPNLLEVLHSPLVVQQTALGEQLVELREAFLSQLAYQTYSGYVLSQFKKLEADFRRDGAPKWKHVMHLIRLLLSARSLLLEAELVVDVGANRERLLAVKRGELPWDEVEKWRLGLHADLDDALRHTVLPAIPDVARVDDWLRSVRRRSLDDA</sequence>
<dbReference type="PANTHER" id="PTHR34817">
    <property type="entry name" value="NUCLEOTIDYLTRANSFERASE"/>
    <property type="match status" value="1"/>
</dbReference>
<dbReference type="OrthoDB" id="243791at2"/>
<reference evidence="1 2" key="1">
    <citation type="submission" date="2019-03" db="EMBL/GenBank/DDBJ databases">
        <title>Draft genome sequences of novel Actinobacteria.</title>
        <authorList>
            <person name="Sahin N."/>
            <person name="Ay H."/>
            <person name="Saygin H."/>
        </authorList>
    </citation>
    <scope>NUCLEOTIDE SEQUENCE [LARGE SCALE GENOMIC DNA]</scope>
    <source>
        <strain evidence="1 2">JCM 30547</strain>
    </source>
</reference>